<dbReference type="InterPro" id="IPR036748">
    <property type="entry name" value="MTH938-like_sf"/>
</dbReference>
<dbReference type="Gene3D" id="3.40.1230.10">
    <property type="entry name" value="MTH938-like"/>
    <property type="match status" value="1"/>
</dbReference>
<dbReference type="OrthoDB" id="9800373at2"/>
<dbReference type="AlphaFoldDB" id="A0A1A7BT47"/>
<protein>
    <submittedName>
        <fullName evidence="1">Uncharacterized protein</fullName>
    </submittedName>
</protein>
<evidence type="ECO:0000313" key="1">
    <source>
        <dbReference type="EMBL" id="OBV36711.1"/>
    </source>
</evidence>
<proteinExistence type="predicted"/>
<dbReference type="SUPFAM" id="SSF64076">
    <property type="entry name" value="MTH938-like"/>
    <property type="match status" value="1"/>
</dbReference>
<gene>
    <name evidence="1" type="ORF">ASR47_1001183</name>
</gene>
<dbReference type="PANTHER" id="PTHR21192">
    <property type="entry name" value="NUCLEAR PROTEIN E3-3"/>
    <property type="match status" value="1"/>
</dbReference>
<dbReference type="CDD" id="cd05560">
    <property type="entry name" value="Xcc1710_like"/>
    <property type="match status" value="1"/>
</dbReference>
<comment type="caution">
    <text evidence="1">The sequence shown here is derived from an EMBL/GenBank/DDBJ whole genome shotgun (WGS) entry which is preliminary data.</text>
</comment>
<reference evidence="1 2" key="1">
    <citation type="submission" date="2016-04" db="EMBL/GenBank/DDBJ databases">
        <title>Draft genome sequence of Janthinobacterium psychrotolerans sp. nov., isolated from freshwater sediments in Denmark.</title>
        <authorList>
            <person name="Gong X."/>
            <person name="Skrivergaard S."/>
            <person name="Korsgaard B.S."/>
            <person name="Schreiber L."/>
            <person name="Marshall I.P."/>
            <person name="Finster K."/>
            <person name="Schramm A."/>
        </authorList>
    </citation>
    <scope>NUCLEOTIDE SEQUENCE [LARGE SCALE GENOMIC DNA]</scope>
    <source>
        <strain evidence="1 2">S3-2</strain>
    </source>
</reference>
<dbReference type="InterPro" id="IPR007523">
    <property type="entry name" value="NDUFAF3/AAMDC"/>
</dbReference>
<dbReference type="EMBL" id="LOCQ01000062">
    <property type="protein sequence ID" value="OBV36711.1"/>
    <property type="molecule type" value="Genomic_DNA"/>
</dbReference>
<dbReference type="Pfam" id="PF04430">
    <property type="entry name" value="DUF498"/>
    <property type="match status" value="1"/>
</dbReference>
<sequence>MKLHASSTQQYQTVTGYDASGVEINAEHFGYSLIVMPETAPRAWDVTRFEDLTETHFEQILADAPDVVILGTGERQRFVHPKLTAALTMRRIGVECMDSQAACRTYNILMGEGRKVTLALILPATLPAAQTVTAGTPA</sequence>
<accession>A0A1A7BT47</accession>
<organism evidence="1 2">
    <name type="scientific">Janthinobacterium psychrotolerans</name>
    <dbReference type="NCBI Taxonomy" id="1747903"/>
    <lineage>
        <taxon>Bacteria</taxon>
        <taxon>Pseudomonadati</taxon>
        <taxon>Pseudomonadota</taxon>
        <taxon>Betaproteobacteria</taxon>
        <taxon>Burkholderiales</taxon>
        <taxon>Oxalobacteraceae</taxon>
        <taxon>Janthinobacterium</taxon>
    </lineage>
</organism>
<dbReference type="STRING" id="1747903.ASR47_1001183"/>
<keyword evidence="2" id="KW-1185">Reference proteome</keyword>
<dbReference type="RefSeq" id="WP_065310502.1">
    <property type="nucleotide sequence ID" value="NZ_LOCQ01000062.1"/>
</dbReference>
<dbReference type="Proteomes" id="UP000092713">
    <property type="component" value="Unassembled WGS sequence"/>
</dbReference>
<dbReference type="PANTHER" id="PTHR21192:SF2">
    <property type="entry name" value="NADH DEHYDROGENASE [UBIQUINONE] 1 ALPHA SUBCOMPLEX ASSEMBLY FACTOR 3"/>
    <property type="match status" value="1"/>
</dbReference>
<name>A0A1A7BT47_9BURK</name>
<evidence type="ECO:0000313" key="2">
    <source>
        <dbReference type="Proteomes" id="UP000092713"/>
    </source>
</evidence>
<dbReference type="PATRIC" id="fig|1747903.4.peg.193"/>